<feature type="compositionally biased region" description="Basic and acidic residues" evidence="1">
    <location>
        <begin position="66"/>
        <end position="76"/>
    </location>
</feature>
<name>A0A975SZS7_9ACTN</name>
<keyword evidence="3" id="KW-1185">Reference proteome</keyword>
<evidence type="ECO:0000313" key="2">
    <source>
        <dbReference type="EMBL" id="QWZ08802.1"/>
    </source>
</evidence>
<evidence type="ECO:0000256" key="1">
    <source>
        <dbReference type="SAM" id="MobiDB-lite"/>
    </source>
</evidence>
<dbReference type="RefSeq" id="WP_216940593.1">
    <property type="nucleotide sequence ID" value="NZ_CP077062.1"/>
</dbReference>
<feature type="compositionally biased region" description="Low complexity" evidence="1">
    <location>
        <begin position="40"/>
        <end position="62"/>
    </location>
</feature>
<proteinExistence type="predicted"/>
<dbReference type="AlphaFoldDB" id="A0A975SZS7"/>
<dbReference type="EMBL" id="CP077062">
    <property type="protein sequence ID" value="QWZ08802.1"/>
    <property type="molecule type" value="Genomic_DNA"/>
</dbReference>
<protein>
    <submittedName>
        <fullName evidence="2">Uncharacterized protein</fullName>
    </submittedName>
</protein>
<organism evidence="2 3">
    <name type="scientific">Nocardioides panacis</name>
    <dbReference type="NCBI Taxonomy" id="2849501"/>
    <lineage>
        <taxon>Bacteria</taxon>
        <taxon>Bacillati</taxon>
        <taxon>Actinomycetota</taxon>
        <taxon>Actinomycetes</taxon>
        <taxon>Propionibacteriales</taxon>
        <taxon>Nocardioidaceae</taxon>
        <taxon>Nocardioides</taxon>
    </lineage>
</organism>
<feature type="region of interest" description="Disordered" evidence="1">
    <location>
        <begin position="27"/>
        <end position="91"/>
    </location>
</feature>
<dbReference type="Proteomes" id="UP000683575">
    <property type="component" value="Chromosome"/>
</dbReference>
<gene>
    <name evidence="2" type="ORF">KRR39_02820</name>
</gene>
<accession>A0A975SZS7</accession>
<sequence>MTKKQWLGPAAVTTALVAVVAVGFLGPGAGEDEAEPPPRAARSATPTPRPTTTATATARRATQVPDLDRVVGRRGPEVPPGGRSPTSDKTQSKLWFHDGRWWGLLYDTRAGATLIHRLDPRRRVWVNTGVVVDGRDGARADALWDGHKLYVATGTTYESGWGSPPTARQVRAGSAVLQRFSYRPDRKTYVRDPGFPVRIHSGASESITLDEDSTGQLWVTYTRLRKVFVNRTTGGDRSWGRPFVLPGPAARVNSDDTSGVVAFAGGEVGVFWSNQNTRTFYFAVHDDAADDRAWRIEVAYGHHFSGCSRGCANDHMSLKALPDGRVFVAVKTANRVAGQPFIVLLVRSASGWAAHVAGTVEELYTRPLVVLSAEKRLVYLFMVVPEEGGAVYYKKSDVDHIEFGPGLGTPVLSGSGRINNPTSTKQVVDDRSGLVVLGSDGRHAPSGQAVKTRSRYWFNTVPVG</sequence>
<reference evidence="2" key="1">
    <citation type="submission" date="2021-06" db="EMBL/GenBank/DDBJ databases">
        <title>Complete genome sequence of Nocardioides sp. G188.</title>
        <authorList>
            <person name="Im W.-T."/>
        </authorList>
    </citation>
    <scope>NUCLEOTIDE SEQUENCE</scope>
    <source>
        <strain evidence="2">G188</strain>
    </source>
</reference>
<dbReference type="KEGG" id="nps:KRR39_02820"/>
<evidence type="ECO:0000313" key="3">
    <source>
        <dbReference type="Proteomes" id="UP000683575"/>
    </source>
</evidence>